<organism evidence="1">
    <name type="scientific">Anguilla anguilla</name>
    <name type="common">European freshwater eel</name>
    <name type="synonym">Muraena anguilla</name>
    <dbReference type="NCBI Taxonomy" id="7936"/>
    <lineage>
        <taxon>Eukaryota</taxon>
        <taxon>Metazoa</taxon>
        <taxon>Chordata</taxon>
        <taxon>Craniata</taxon>
        <taxon>Vertebrata</taxon>
        <taxon>Euteleostomi</taxon>
        <taxon>Actinopterygii</taxon>
        <taxon>Neopterygii</taxon>
        <taxon>Teleostei</taxon>
        <taxon>Anguilliformes</taxon>
        <taxon>Anguillidae</taxon>
        <taxon>Anguilla</taxon>
    </lineage>
</organism>
<sequence length="29" mass="3597">MQSKVLQQKYIIHFENQCKNKNTLPFWET</sequence>
<evidence type="ECO:0000313" key="1">
    <source>
        <dbReference type="EMBL" id="JAH75328.1"/>
    </source>
</evidence>
<dbReference type="AlphaFoldDB" id="A0A0E9VDR2"/>
<name>A0A0E9VDR2_ANGAN</name>
<reference evidence="1" key="2">
    <citation type="journal article" date="2015" name="Fish Shellfish Immunol.">
        <title>Early steps in the European eel (Anguilla anguilla)-Vibrio vulnificus interaction in the gills: Role of the RtxA13 toxin.</title>
        <authorList>
            <person name="Callol A."/>
            <person name="Pajuelo D."/>
            <person name="Ebbesson L."/>
            <person name="Teles M."/>
            <person name="MacKenzie S."/>
            <person name="Amaro C."/>
        </authorList>
    </citation>
    <scope>NUCLEOTIDE SEQUENCE</scope>
</reference>
<reference evidence="1" key="1">
    <citation type="submission" date="2014-11" db="EMBL/GenBank/DDBJ databases">
        <authorList>
            <person name="Amaro Gonzalez C."/>
        </authorList>
    </citation>
    <scope>NUCLEOTIDE SEQUENCE</scope>
</reference>
<dbReference type="EMBL" id="GBXM01033249">
    <property type="protein sequence ID" value="JAH75328.1"/>
    <property type="molecule type" value="Transcribed_RNA"/>
</dbReference>
<proteinExistence type="predicted"/>
<protein>
    <submittedName>
        <fullName evidence="1">Uncharacterized protein</fullName>
    </submittedName>
</protein>
<accession>A0A0E9VDR2</accession>